<keyword evidence="1" id="KW-0472">Membrane</keyword>
<comment type="caution">
    <text evidence="2">The sequence shown here is derived from an EMBL/GenBank/DDBJ whole genome shotgun (WGS) entry which is preliminary data.</text>
</comment>
<organism evidence="2 3">
    <name type="scientific">Formosa undariae</name>
    <dbReference type="NCBI Taxonomy" id="1325436"/>
    <lineage>
        <taxon>Bacteria</taxon>
        <taxon>Pseudomonadati</taxon>
        <taxon>Bacteroidota</taxon>
        <taxon>Flavobacteriia</taxon>
        <taxon>Flavobacteriales</taxon>
        <taxon>Flavobacteriaceae</taxon>
        <taxon>Formosa</taxon>
    </lineage>
</organism>
<dbReference type="RefSeq" id="WP_382383480.1">
    <property type="nucleotide sequence ID" value="NZ_JBHMEZ010000012.1"/>
</dbReference>
<proteinExistence type="predicted"/>
<dbReference type="NCBIfam" id="TIGR00847">
    <property type="entry name" value="ccoS"/>
    <property type="match status" value="1"/>
</dbReference>
<dbReference type="InterPro" id="IPR004714">
    <property type="entry name" value="Cyt_oxidase_maturation_cbb3"/>
</dbReference>
<sequence length="61" mass="6945">MSVIYILLGVSVIVALIFFVAFIFAVKNGQYDDSYTPSVRMLFEDELVTKKPNKTILTKKE</sequence>
<evidence type="ECO:0000256" key="1">
    <source>
        <dbReference type="SAM" id="Phobius"/>
    </source>
</evidence>
<evidence type="ECO:0000313" key="2">
    <source>
        <dbReference type="EMBL" id="MFB9054067.1"/>
    </source>
</evidence>
<dbReference type="PANTHER" id="PTHR41532">
    <property type="entry name" value="FIXS PROTEIN"/>
    <property type="match status" value="1"/>
</dbReference>
<name>A0ABV5F3P4_9FLAO</name>
<keyword evidence="3" id="KW-1185">Reference proteome</keyword>
<dbReference type="EMBL" id="JBHMEZ010000012">
    <property type="protein sequence ID" value="MFB9054067.1"/>
    <property type="molecule type" value="Genomic_DNA"/>
</dbReference>
<dbReference type="Proteomes" id="UP001589605">
    <property type="component" value="Unassembled WGS sequence"/>
</dbReference>
<reference evidence="2 3" key="1">
    <citation type="submission" date="2024-09" db="EMBL/GenBank/DDBJ databases">
        <authorList>
            <person name="Sun Q."/>
            <person name="Mori K."/>
        </authorList>
    </citation>
    <scope>NUCLEOTIDE SEQUENCE [LARGE SCALE GENOMIC DNA]</scope>
    <source>
        <strain evidence="2 3">CECT 8286</strain>
    </source>
</reference>
<keyword evidence="1" id="KW-1133">Transmembrane helix</keyword>
<protein>
    <submittedName>
        <fullName evidence="2">Cbb3-type cytochrome oxidase assembly protein CcoS</fullName>
    </submittedName>
</protein>
<dbReference type="PANTHER" id="PTHR41532:SF1">
    <property type="entry name" value="FIXS PROTEIN"/>
    <property type="match status" value="1"/>
</dbReference>
<gene>
    <name evidence="2" type="primary">ccoS</name>
    <name evidence="2" type="ORF">ACFFVB_13345</name>
</gene>
<evidence type="ECO:0000313" key="3">
    <source>
        <dbReference type="Proteomes" id="UP001589605"/>
    </source>
</evidence>
<keyword evidence="1" id="KW-0812">Transmembrane</keyword>
<dbReference type="Pfam" id="PF03597">
    <property type="entry name" value="FixS"/>
    <property type="match status" value="1"/>
</dbReference>
<feature type="transmembrane region" description="Helical" evidence="1">
    <location>
        <begin position="6"/>
        <end position="26"/>
    </location>
</feature>
<accession>A0ABV5F3P4</accession>